<accession>A0A6H0FVX1</accession>
<dbReference type="SUPFAM" id="SSF46689">
    <property type="entry name" value="Homeodomain-like"/>
    <property type="match status" value="1"/>
</dbReference>
<dbReference type="Proteomes" id="UP000501692">
    <property type="component" value="Chromosome"/>
</dbReference>
<feature type="domain" description="HTH tetR-type" evidence="3">
    <location>
        <begin position="7"/>
        <end position="67"/>
    </location>
</feature>
<feature type="DNA-binding region" description="H-T-H motif" evidence="2">
    <location>
        <begin position="30"/>
        <end position="49"/>
    </location>
</feature>
<dbReference type="EMBL" id="CP049806">
    <property type="protein sequence ID" value="QIT18505.1"/>
    <property type="molecule type" value="Genomic_DNA"/>
</dbReference>
<dbReference type="GO" id="GO:0003677">
    <property type="term" value="F:DNA binding"/>
    <property type="evidence" value="ECO:0007669"/>
    <property type="project" value="UniProtKB-UniRule"/>
</dbReference>
<dbReference type="PROSITE" id="PS50977">
    <property type="entry name" value="HTH_TETR_2"/>
    <property type="match status" value="1"/>
</dbReference>
<dbReference type="Pfam" id="PF00440">
    <property type="entry name" value="TetR_N"/>
    <property type="match status" value="1"/>
</dbReference>
<dbReference type="PRINTS" id="PR00455">
    <property type="entry name" value="HTHTETR"/>
</dbReference>
<name>A0A6H0FVX1_ACIPI</name>
<dbReference type="InterPro" id="IPR009057">
    <property type="entry name" value="Homeodomain-like_sf"/>
</dbReference>
<dbReference type="AlphaFoldDB" id="A0A6H0FVX1"/>
<protein>
    <submittedName>
        <fullName evidence="4">TetR/AcrR family transcriptional regulator</fullName>
    </submittedName>
</protein>
<dbReference type="RefSeq" id="WP_167563874.1">
    <property type="nucleotide sequence ID" value="NZ_CP049806.1"/>
</dbReference>
<evidence type="ECO:0000256" key="1">
    <source>
        <dbReference type="ARBA" id="ARBA00023125"/>
    </source>
</evidence>
<evidence type="ECO:0000259" key="3">
    <source>
        <dbReference type="PROSITE" id="PS50977"/>
    </source>
</evidence>
<dbReference type="InterPro" id="IPR001647">
    <property type="entry name" value="HTH_TetR"/>
</dbReference>
<sequence>MKNLESSFRALRVLHTAKDLFTQDGFNTVGVDRIIAEAKIPKATFYNIFHSKARLIEMCLTFQTDALKVKVLSIINSYRELMVFDKLKQIYFLHASLEGPYHLPFKALFEIKRVYPKAYGVTIEYRTWLINEIYKLLLTVKTTASIEDAYMFLCMIDGAMFRLFEKNSIDESALVRLFLFNLCRSR</sequence>
<evidence type="ECO:0000313" key="5">
    <source>
        <dbReference type="Proteomes" id="UP000501692"/>
    </source>
</evidence>
<evidence type="ECO:0000256" key="2">
    <source>
        <dbReference type="PROSITE-ProRule" id="PRU00335"/>
    </source>
</evidence>
<reference evidence="4 5" key="1">
    <citation type="submission" date="2020-03" db="EMBL/GenBank/DDBJ databases">
        <authorList>
            <person name="Zhang L."/>
            <person name="Han X."/>
            <person name="Chen Y."/>
            <person name="Yu Y."/>
        </authorList>
    </citation>
    <scope>NUCLEOTIDE SEQUENCE [LARGE SCALE GENOMIC DNA]</scope>
    <source>
        <strain evidence="4 5">A1254</strain>
    </source>
</reference>
<proteinExistence type="predicted"/>
<keyword evidence="1 2" id="KW-0238">DNA-binding</keyword>
<organism evidence="4 5">
    <name type="scientific">Acinetobacter pittii</name>
    <name type="common">Acinetobacter genomosp. 3</name>
    <dbReference type="NCBI Taxonomy" id="48296"/>
    <lineage>
        <taxon>Bacteria</taxon>
        <taxon>Pseudomonadati</taxon>
        <taxon>Pseudomonadota</taxon>
        <taxon>Gammaproteobacteria</taxon>
        <taxon>Moraxellales</taxon>
        <taxon>Moraxellaceae</taxon>
        <taxon>Acinetobacter</taxon>
        <taxon>Acinetobacter calcoaceticus/baumannii complex</taxon>
    </lineage>
</organism>
<evidence type="ECO:0000313" key="4">
    <source>
        <dbReference type="EMBL" id="QIT18505.1"/>
    </source>
</evidence>
<gene>
    <name evidence="4" type="ORF">G8E09_12700</name>
</gene>
<dbReference type="Gene3D" id="1.10.357.10">
    <property type="entry name" value="Tetracycline Repressor, domain 2"/>
    <property type="match status" value="1"/>
</dbReference>